<organism evidence="2 3">
    <name type="scientific">Anthostomella pinea</name>
    <dbReference type="NCBI Taxonomy" id="933095"/>
    <lineage>
        <taxon>Eukaryota</taxon>
        <taxon>Fungi</taxon>
        <taxon>Dikarya</taxon>
        <taxon>Ascomycota</taxon>
        <taxon>Pezizomycotina</taxon>
        <taxon>Sordariomycetes</taxon>
        <taxon>Xylariomycetidae</taxon>
        <taxon>Xylariales</taxon>
        <taxon>Xylariaceae</taxon>
        <taxon>Anthostomella</taxon>
    </lineage>
</organism>
<feature type="compositionally biased region" description="Basic and acidic residues" evidence="1">
    <location>
        <begin position="152"/>
        <end position="162"/>
    </location>
</feature>
<feature type="compositionally biased region" description="Basic and acidic residues" evidence="1">
    <location>
        <begin position="294"/>
        <end position="335"/>
    </location>
</feature>
<dbReference type="EMBL" id="CAUWAG010000019">
    <property type="protein sequence ID" value="CAJ2512208.1"/>
    <property type="molecule type" value="Genomic_DNA"/>
</dbReference>
<sequence length="820" mass="90514">MALWPFRRRGSRWRGRTATAPVDTSDLGATGRGRQDRAAQRAQTDPAISTTTTGPPRARRDGSGKLQRRNRAYSFSPGRNDSLRVAKTRKESVPPLPSGPLRGVTSEVYGSQGGPSVSNDDFAVRVPTLHHDNSRNKRRAQPLPRKKSSKRRKEDHDREAEIKAMSQFMPVRPATDSWTAGRPVKQDSKRYRTGLNRSWDKPSSDISLPTPDSVHSSMSSDSEHVSWKISALDALSPRPTLRCASNPVYGPGPGSGPMRSQSTRRKVSDKGTIPEETLKAHKRVDTLADDLDASDLRELMERDKRRRERQKEKDQERIARRLARRAEKQRAEEAAAARNGTPPPSNLERGVLGRELPESGHEQTSAVVTSSRRRSSSDSPGKGKQPAKLDESITRERTPSPLDEFHRTDSIQPEPASLTNLPETEVQANPEELAARHSSSPKISPKIMEFIRSRKSRSTSPTHPGHEQAGVSSDSPVLARTDDGESTSRTSGSRSTRPWKSFFKWGRNRRSSGPSSFSNTSRDSMSASQAPPPVTYMVPRKSSSGVPKRTMSRFREDLPELPVSPPDSRVASPEDRPISTEPLPVIPDDVQMRYDTPTSGRRSQEAMRATPSSWHRDEIQPSPAPQSMSLASIDSEGSWLSGRVGRKRASSGMRSLSQYPPRTVSALSGGSEGQGSQHTDDDNLADDEYLNSVVPAHLHRGSTGEARPSSDEEEAEAEPKWGAIGQMPVMHHRETMRSREGLLLSFDDEKEFGKYSEGEEDQSPQQSPEQSPVQPQRATSVNLGKAHARNFSAGSAKLLEISPRPSGEHRRSGLIERGTQ</sequence>
<feature type="compositionally biased region" description="Polar residues" evidence="1">
    <location>
        <begin position="652"/>
        <end position="668"/>
    </location>
</feature>
<evidence type="ECO:0000256" key="1">
    <source>
        <dbReference type="SAM" id="MobiDB-lite"/>
    </source>
</evidence>
<feature type="region of interest" description="Disordered" evidence="1">
    <location>
        <begin position="1"/>
        <end position="820"/>
    </location>
</feature>
<feature type="compositionally biased region" description="Basic and acidic residues" evidence="1">
    <location>
        <begin position="266"/>
        <end position="286"/>
    </location>
</feature>
<feature type="compositionally biased region" description="Basic residues" evidence="1">
    <location>
        <begin position="136"/>
        <end position="151"/>
    </location>
</feature>
<feature type="compositionally biased region" description="Basic and acidic residues" evidence="1">
    <location>
        <begin position="806"/>
        <end position="820"/>
    </location>
</feature>
<feature type="compositionally biased region" description="Polar residues" evidence="1">
    <location>
        <begin position="511"/>
        <end position="529"/>
    </location>
</feature>
<name>A0AAI8VXE7_9PEZI</name>
<keyword evidence="3" id="KW-1185">Reference proteome</keyword>
<dbReference type="Proteomes" id="UP001295740">
    <property type="component" value="Unassembled WGS sequence"/>
</dbReference>
<evidence type="ECO:0000313" key="3">
    <source>
        <dbReference type="Proteomes" id="UP001295740"/>
    </source>
</evidence>
<accession>A0AAI8VXE7</accession>
<feature type="compositionally biased region" description="Basic and acidic residues" evidence="1">
    <location>
        <begin position="351"/>
        <end position="361"/>
    </location>
</feature>
<feature type="compositionally biased region" description="Basic and acidic residues" evidence="1">
    <location>
        <begin position="731"/>
        <end position="740"/>
    </location>
</feature>
<feature type="compositionally biased region" description="Basic and acidic residues" evidence="1">
    <location>
        <begin position="387"/>
        <end position="409"/>
    </location>
</feature>
<proteinExistence type="predicted"/>
<comment type="caution">
    <text evidence="2">The sequence shown here is derived from an EMBL/GenBank/DDBJ whole genome shotgun (WGS) entry which is preliminary data.</text>
</comment>
<feature type="compositionally biased region" description="Low complexity" evidence="1">
    <location>
        <begin position="763"/>
        <end position="776"/>
    </location>
</feature>
<evidence type="ECO:0000313" key="2">
    <source>
        <dbReference type="EMBL" id="CAJ2512208.1"/>
    </source>
</evidence>
<protein>
    <submittedName>
        <fullName evidence="2">Uu.00g052230.m01.CDS01</fullName>
    </submittedName>
</protein>
<feature type="compositionally biased region" description="Basic and acidic residues" evidence="1">
    <location>
        <begin position="81"/>
        <end position="92"/>
    </location>
</feature>
<reference evidence="2" key="1">
    <citation type="submission" date="2023-10" db="EMBL/GenBank/DDBJ databases">
        <authorList>
            <person name="Hackl T."/>
        </authorList>
    </citation>
    <scope>NUCLEOTIDE SEQUENCE</scope>
</reference>
<feature type="compositionally biased region" description="Low complexity" evidence="1">
    <location>
        <begin position="487"/>
        <end position="496"/>
    </location>
</feature>
<dbReference type="AlphaFoldDB" id="A0AAI8VXE7"/>
<gene>
    <name evidence="2" type="ORF">KHLLAP_LOCUS12676</name>
</gene>
<feature type="compositionally biased region" description="Basic residues" evidence="1">
    <location>
        <begin position="1"/>
        <end position="15"/>
    </location>
</feature>